<evidence type="ECO:0000256" key="1">
    <source>
        <dbReference type="SAM" id="MobiDB-lite"/>
    </source>
</evidence>
<reference evidence="2" key="1">
    <citation type="submission" date="2015-12" db="EMBL/GenBank/DDBJ databases">
        <title>De novo transcriptome assembly of four potential Pierce s Disease insect vectors from Arizona vineyards.</title>
        <authorList>
            <person name="Tassone E.E."/>
        </authorList>
    </citation>
    <scope>NUCLEOTIDE SEQUENCE</scope>
</reference>
<feature type="non-terminal residue" evidence="2">
    <location>
        <position position="1"/>
    </location>
</feature>
<gene>
    <name evidence="2" type="ORF">g.19006</name>
</gene>
<feature type="non-terminal residue" evidence="2">
    <location>
        <position position="137"/>
    </location>
</feature>
<dbReference type="AlphaFoldDB" id="A0A1B6CDL8"/>
<sequence>FTTKPENFVTIQNNAITIPAMPATETPSTVTVPYETTVLTSTTEIPTVYTLTTESKTEVTDTTANPIETSTSAPTTVPFQTSTVTRVVTMVVEGATERQRIPINKLQEAIAKHNLTRYANTNLLKPIRPKQQQLETN</sequence>
<accession>A0A1B6CDL8</accession>
<feature type="region of interest" description="Disordered" evidence="1">
    <location>
        <begin position="56"/>
        <end position="76"/>
    </location>
</feature>
<dbReference type="EMBL" id="GEDC01025744">
    <property type="protein sequence ID" value="JAS11554.1"/>
    <property type="molecule type" value="Transcribed_RNA"/>
</dbReference>
<evidence type="ECO:0000313" key="2">
    <source>
        <dbReference type="EMBL" id="JAS11554.1"/>
    </source>
</evidence>
<feature type="compositionally biased region" description="Polar residues" evidence="1">
    <location>
        <begin position="64"/>
        <end position="76"/>
    </location>
</feature>
<name>A0A1B6CDL8_9HEMI</name>
<protein>
    <submittedName>
        <fullName evidence="2">Uncharacterized protein</fullName>
    </submittedName>
</protein>
<organism evidence="2">
    <name type="scientific">Clastoptera arizonana</name>
    <name type="common">Arizona spittle bug</name>
    <dbReference type="NCBI Taxonomy" id="38151"/>
    <lineage>
        <taxon>Eukaryota</taxon>
        <taxon>Metazoa</taxon>
        <taxon>Ecdysozoa</taxon>
        <taxon>Arthropoda</taxon>
        <taxon>Hexapoda</taxon>
        <taxon>Insecta</taxon>
        <taxon>Pterygota</taxon>
        <taxon>Neoptera</taxon>
        <taxon>Paraneoptera</taxon>
        <taxon>Hemiptera</taxon>
        <taxon>Auchenorrhyncha</taxon>
        <taxon>Cercopoidea</taxon>
        <taxon>Clastopteridae</taxon>
        <taxon>Clastoptera</taxon>
    </lineage>
</organism>
<proteinExistence type="predicted"/>